<dbReference type="PANTHER" id="PTHR12941">
    <property type="entry name" value="ER MEMBRANE PROTEIN COMPLEX"/>
    <property type="match status" value="1"/>
</dbReference>
<reference evidence="3" key="1">
    <citation type="submission" date="2016-05" db="EMBL/GenBank/DDBJ databases">
        <authorList>
            <person name="Lavstsen T."/>
            <person name="Jespersen J.S."/>
        </authorList>
    </citation>
    <scope>NUCLEOTIDE SEQUENCE [LARGE SCALE GENOMIC DNA]</scope>
</reference>
<dbReference type="EMBL" id="CWHR02000001">
    <property type="protein sequence ID" value="SBO19892.1"/>
    <property type="molecule type" value="Genomic_DNA"/>
</dbReference>
<evidence type="ECO:0000313" key="4">
    <source>
        <dbReference type="Proteomes" id="UP000182128"/>
    </source>
</evidence>
<evidence type="ECO:0000313" key="2">
    <source>
        <dbReference type="EMBL" id="SBO19892.1"/>
    </source>
</evidence>
<dbReference type="EMBL" id="CWHQ02000002">
    <property type="protein sequence ID" value="SBO20400.1"/>
    <property type="molecule type" value="Genomic_DNA"/>
</dbReference>
<evidence type="ECO:0000256" key="1">
    <source>
        <dbReference type="SAM" id="Phobius"/>
    </source>
</evidence>
<name>A0A1A7VEM6_PLAKH</name>
<sequence length="316" mass="36238">MKETEISIENFAYAKMFMHGLKNSYDDVCGILIGKYYDVEKKKQKCVITDSIPLFHTHILSPFLNLAFTLVSSIRICSMRGRQRGPPLGTFTVSCTQCCSRYLRAPLCPLSVYCYSLCTCIVIPFVRVLLLLEAVGECCFLFVAVSDVQTDHRIRRTSISAIITIVVLIPFHLLMISLPHPLIQVENHYKGKEERILGYYHISTEDSKNEDIQSIKVCELIANKLVKNYSDAIICLVQLSKLERDDANCLNVFMQDDATEEWKNCDVKVTRNNKDFLKMSLSNNKYLNLHDFDDHLNCINHDFMNPNLFNNIQEGV</sequence>
<feature type="transmembrane region" description="Helical" evidence="1">
    <location>
        <begin position="157"/>
        <end position="178"/>
    </location>
</feature>
<protein>
    <submittedName>
        <fullName evidence="3">Uncharacterized protein</fullName>
    </submittedName>
</protein>
<organism evidence="3 4">
    <name type="scientific">Plasmodium knowlesi (strain H)</name>
    <dbReference type="NCBI Taxonomy" id="5851"/>
    <lineage>
        <taxon>Eukaryota</taxon>
        <taxon>Sar</taxon>
        <taxon>Alveolata</taxon>
        <taxon>Apicomplexa</taxon>
        <taxon>Aconoidasida</taxon>
        <taxon>Haemosporida</taxon>
        <taxon>Plasmodiidae</taxon>
        <taxon>Plasmodium</taxon>
        <taxon>Plasmodium (Plasmodium)</taxon>
    </lineage>
</organism>
<dbReference type="Proteomes" id="UP000182142">
    <property type="component" value="Unassembled WGS sequence"/>
</dbReference>
<dbReference type="InterPro" id="IPR005366">
    <property type="entry name" value="EMC8/9"/>
</dbReference>
<feature type="transmembrane region" description="Helical" evidence="1">
    <location>
        <begin position="121"/>
        <end position="145"/>
    </location>
</feature>
<reference evidence="4 5" key="2">
    <citation type="submission" date="2016-05" db="EMBL/GenBank/DDBJ databases">
        <authorList>
            <person name="Sharaf H."/>
        </authorList>
    </citation>
    <scope>NUCLEOTIDE SEQUENCE [LARGE SCALE GENOMIC DNA]</scope>
    <source>
        <strain evidence="4 5">H</strain>
    </source>
</reference>
<proteinExistence type="predicted"/>
<evidence type="ECO:0000313" key="5">
    <source>
        <dbReference type="Proteomes" id="UP000182142"/>
    </source>
</evidence>
<gene>
    <name evidence="3" type="ORF">PKNA1_C2_0937800</name>
    <name evidence="2" type="ORF">PKNA1_H1_0937800</name>
</gene>
<accession>A0A1A7VEM6</accession>
<dbReference type="Pfam" id="PF03665">
    <property type="entry name" value="UPF0172"/>
    <property type="match status" value="2"/>
</dbReference>
<dbReference type="AlphaFoldDB" id="A0A1A7VEM6"/>
<evidence type="ECO:0000313" key="3">
    <source>
        <dbReference type="EMBL" id="SBO20400.1"/>
    </source>
</evidence>
<keyword evidence="1" id="KW-1133">Transmembrane helix</keyword>
<dbReference type="PANTHER" id="PTHR12941:SF10">
    <property type="entry name" value="ER MEMBRANE PROTEIN COMPLEX SUBUNIT 8_9 HOMOLOG"/>
    <property type="match status" value="1"/>
</dbReference>
<keyword evidence="1" id="KW-0812">Transmembrane</keyword>
<dbReference type="GO" id="GO:0072546">
    <property type="term" value="C:EMC complex"/>
    <property type="evidence" value="ECO:0007669"/>
    <property type="project" value="InterPro"/>
</dbReference>
<dbReference type="Proteomes" id="UP000182128">
    <property type="component" value="Unassembled WGS sequence"/>
</dbReference>
<keyword evidence="1" id="KW-0472">Membrane</keyword>